<evidence type="ECO:0000313" key="2">
    <source>
        <dbReference type="EMBL" id="SCT28627.1"/>
    </source>
</evidence>
<dbReference type="AlphaFoldDB" id="A0A1D4Q0A7"/>
<keyword evidence="1" id="KW-0812">Transmembrane</keyword>
<keyword evidence="1" id="KW-1133">Transmembrane helix</keyword>
<dbReference type="Proteomes" id="UP000095768">
    <property type="component" value="Unassembled WGS sequence"/>
</dbReference>
<organism evidence="3 5">
    <name type="scientific">Staphylococcus caeli</name>
    <dbReference type="NCBI Taxonomy" id="2201815"/>
    <lineage>
        <taxon>Bacteria</taxon>
        <taxon>Bacillati</taxon>
        <taxon>Bacillota</taxon>
        <taxon>Bacilli</taxon>
        <taxon>Bacillales</taxon>
        <taxon>Staphylococcaceae</taxon>
        <taxon>Staphylococcus</taxon>
    </lineage>
</organism>
<proteinExistence type="predicted"/>
<keyword evidence="1" id="KW-0472">Membrane</keyword>
<evidence type="ECO:0000256" key="1">
    <source>
        <dbReference type="SAM" id="Phobius"/>
    </source>
</evidence>
<feature type="transmembrane region" description="Helical" evidence="1">
    <location>
        <begin position="24"/>
        <end position="43"/>
    </location>
</feature>
<name>A0A1D4Q0A7_9STAP</name>
<keyword evidence="4" id="KW-1185">Reference proteome</keyword>
<dbReference type="InterPro" id="IPR049746">
    <property type="entry name" value="TcpD-like_C"/>
</dbReference>
<dbReference type="EMBL" id="FMPG01000013">
    <property type="protein sequence ID" value="SCT33506.1"/>
    <property type="molecule type" value="Genomic_DNA"/>
</dbReference>
<gene>
    <name evidence="3" type="ORF">SAMEA2297795_02267</name>
    <name evidence="2" type="ORF">SAMEA2297796_02100</name>
</gene>
<dbReference type="EMBL" id="FMPI01000017">
    <property type="protein sequence ID" value="SCT28627.1"/>
    <property type="molecule type" value="Genomic_DNA"/>
</dbReference>
<dbReference type="RefSeq" id="WP_069996259.1">
    <property type="nucleotide sequence ID" value="NZ_FMPG01000013.1"/>
</dbReference>
<sequence>MLNMLNSLFVLGAGRPSISGLDSWISSEVGTGIGIIVLIVGVVQWATGKYGRMAVLFLVGGLMFLVSKGPERVFNALSGIWEMIFGG</sequence>
<dbReference type="Proteomes" id="UP000095412">
    <property type="component" value="Unassembled WGS sequence"/>
</dbReference>
<evidence type="ECO:0000313" key="4">
    <source>
        <dbReference type="Proteomes" id="UP000095412"/>
    </source>
</evidence>
<evidence type="ECO:0000313" key="5">
    <source>
        <dbReference type="Proteomes" id="UP000095768"/>
    </source>
</evidence>
<reference evidence="2 4" key="1">
    <citation type="submission" date="2016-09" db="EMBL/GenBank/DDBJ databases">
        <authorList>
            <consortium name="Pathogen Informatics"/>
            <person name="Sun Q."/>
            <person name="Inoue M."/>
        </authorList>
    </citation>
    <scope>NUCLEOTIDE SEQUENCE [LARGE SCALE GENOMIC DNA]</scope>
    <source>
        <strain evidence="2 4">82C</strain>
    </source>
</reference>
<protein>
    <submittedName>
        <fullName evidence="3">Transposon-related protein</fullName>
    </submittedName>
</protein>
<accession>A0A1D4Q0A7</accession>
<reference evidence="3 5" key="2">
    <citation type="submission" date="2016-09" db="EMBL/GenBank/DDBJ databases">
        <authorList>
            <consortium name="Pathogen Informatics"/>
        </authorList>
    </citation>
    <scope>NUCLEOTIDE SEQUENCE [LARGE SCALE GENOMIC DNA]</scope>
    <source>
        <strain evidence="3 5">82B</strain>
    </source>
</reference>
<dbReference type="NCBIfam" id="NF040686">
    <property type="entry name" value="TcpD_dom"/>
    <property type="match status" value="1"/>
</dbReference>
<evidence type="ECO:0000313" key="3">
    <source>
        <dbReference type="EMBL" id="SCT33506.1"/>
    </source>
</evidence>
<feature type="transmembrane region" description="Helical" evidence="1">
    <location>
        <begin position="50"/>
        <end position="67"/>
    </location>
</feature>